<dbReference type="GO" id="GO:0016298">
    <property type="term" value="F:lipase activity"/>
    <property type="evidence" value="ECO:0007669"/>
    <property type="project" value="InterPro"/>
</dbReference>
<dbReference type="GO" id="GO:0017171">
    <property type="term" value="F:serine hydrolase activity"/>
    <property type="evidence" value="ECO:0007669"/>
    <property type="project" value="TreeGrafter"/>
</dbReference>
<dbReference type="GO" id="GO:0016042">
    <property type="term" value="P:lipid catabolic process"/>
    <property type="evidence" value="ECO:0007669"/>
    <property type="project" value="TreeGrafter"/>
</dbReference>
<keyword evidence="3" id="KW-0964">Secreted</keyword>
<evidence type="ECO:0000256" key="1">
    <source>
        <dbReference type="ARBA" id="ARBA00004613"/>
    </source>
</evidence>
<dbReference type="InterPro" id="IPR000734">
    <property type="entry name" value="TAG_lipase"/>
</dbReference>
<dbReference type="Proteomes" id="UP001107558">
    <property type="component" value="Chromosome 4"/>
</dbReference>
<dbReference type="PANTHER" id="PTHR11610:SF173">
    <property type="entry name" value="LIPASE DOMAIN-CONTAINING PROTEIN-RELATED"/>
    <property type="match status" value="1"/>
</dbReference>
<comment type="caution">
    <text evidence="6">The sequence shown here is derived from an EMBL/GenBank/DDBJ whole genome shotgun (WGS) entry which is preliminary data.</text>
</comment>
<evidence type="ECO:0000313" key="7">
    <source>
        <dbReference type="Proteomes" id="UP001107558"/>
    </source>
</evidence>
<evidence type="ECO:0000259" key="5">
    <source>
        <dbReference type="Pfam" id="PF00151"/>
    </source>
</evidence>
<evidence type="ECO:0000313" key="6">
    <source>
        <dbReference type="EMBL" id="KAG5667997.1"/>
    </source>
</evidence>
<comment type="subcellular location">
    <subcellularLocation>
        <location evidence="1">Secreted</location>
    </subcellularLocation>
</comment>
<dbReference type="SUPFAM" id="SSF53474">
    <property type="entry name" value="alpha/beta-Hydrolases"/>
    <property type="match status" value="1"/>
</dbReference>
<dbReference type="Gene3D" id="3.40.50.1820">
    <property type="entry name" value="alpha/beta hydrolase"/>
    <property type="match status" value="1"/>
</dbReference>
<dbReference type="AlphaFoldDB" id="A0A9J6BE31"/>
<keyword evidence="7" id="KW-1185">Reference proteome</keyword>
<dbReference type="InterPro" id="IPR029058">
    <property type="entry name" value="AB_hydrolase_fold"/>
</dbReference>
<name>A0A9J6BE31_POLVA</name>
<evidence type="ECO:0000256" key="2">
    <source>
        <dbReference type="ARBA" id="ARBA00010701"/>
    </source>
</evidence>
<feature type="domain" description="Lipase" evidence="5">
    <location>
        <begin position="18"/>
        <end position="244"/>
    </location>
</feature>
<comment type="similarity">
    <text evidence="2 4">Belongs to the AB hydrolase superfamily. Lipase family.</text>
</comment>
<dbReference type="InterPro" id="IPR013818">
    <property type="entry name" value="Lipase"/>
</dbReference>
<proteinExistence type="inferred from homology"/>
<evidence type="ECO:0000256" key="4">
    <source>
        <dbReference type="RuleBase" id="RU004262"/>
    </source>
</evidence>
<evidence type="ECO:0000256" key="3">
    <source>
        <dbReference type="ARBA" id="ARBA00022525"/>
    </source>
</evidence>
<dbReference type="PANTHER" id="PTHR11610">
    <property type="entry name" value="LIPASE"/>
    <property type="match status" value="1"/>
</dbReference>
<gene>
    <name evidence="6" type="ORF">PVAND_015954</name>
</gene>
<dbReference type="OrthoDB" id="6422033at2759"/>
<protein>
    <recommendedName>
        <fullName evidence="5">Lipase domain-containing protein</fullName>
    </recommendedName>
</protein>
<reference evidence="6" key="1">
    <citation type="submission" date="2021-03" db="EMBL/GenBank/DDBJ databases">
        <title>Chromosome level genome of the anhydrobiotic midge Polypedilum vanderplanki.</title>
        <authorList>
            <person name="Yoshida Y."/>
            <person name="Kikawada T."/>
            <person name="Gusev O."/>
        </authorList>
    </citation>
    <scope>NUCLEOTIDE SEQUENCE</scope>
    <source>
        <strain evidence="6">NIAS01</strain>
        <tissue evidence="6">Whole body or cell culture</tissue>
    </source>
</reference>
<organism evidence="6 7">
    <name type="scientific">Polypedilum vanderplanki</name>
    <name type="common">Sleeping chironomid midge</name>
    <dbReference type="NCBI Taxonomy" id="319348"/>
    <lineage>
        <taxon>Eukaryota</taxon>
        <taxon>Metazoa</taxon>
        <taxon>Ecdysozoa</taxon>
        <taxon>Arthropoda</taxon>
        <taxon>Hexapoda</taxon>
        <taxon>Insecta</taxon>
        <taxon>Pterygota</taxon>
        <taxon>Neoptera</taxon>
        <taxon>Endopterygota</taxon>
        <taxon>Diptera</taxon>
        <taxon>Nematocera</taxon>
        <taxon>Chironomoidea</taxon>
        <taxon>Chironomidae</taxon>
        <taxon>Chironominae</taxon>
        <taxon>Polypedilum</taxon>
        <taxon>Polypedilum</taxon>
    </lineage>
</organism>
<dbReference type="EMBL" id="JADBJN010000004">
    <property type="protein sequence ID" value="KAG5667997.1"/>
    <property type="molecule type" value="Genomic_DNA"/>
</dbReference>
<dbReference type="GO" id="GO:0005615">
    <property type="term" value="C:extracellular space"/>
    <property type="evidence" value="ECO:0007669"/>
    <property type="project" value="TreeGrafter"/>
</dbReference>
<accession>A0A9J6BE31</accession>
<dbReference type="Pfam" id="PF00151">
    <property type="entry name" value="Lipase"/>
    <property type="match status" value="1"/>
</dbReference>
<sequence length="251" mass="27343">MSRITVIFHYGADQRIETPEVHDVISSYVGNGLYNFVVVDYADVNTISTGNANSIADGITTSLINLFEFGYSSGLMSLVGFSLGAQIMARASRQVQDRSNRRHIVGRLTGLDPWALGPINSITIGSLSPTDAQLVESIHTEGNSRGDHGSRGHVSFFVNGGVNQPWCSQTLPGNRADCSHIFALTVWAETARSTTGVFPSLYCNSWSEFTAGLCNNNSMSYIGRTTANNLRGSYFLRTNNFPPFSRNTPFP</sequence>